<evidence type="ECO:0000313" key="1">
    <source>
        <dbReference type="EMBL" id="MTH53549.1"/>
    </source>
</evidence>
<reference evidence="1 2" key="1">
    <citation type="journal article" date="2017" name="Int. J. Syst. Evol. Microbiol.">
        <title>Bacillus mangrovi sp. nov., isolated from a sediment sample from a mangrove forest.</title>
        <authorList>
            <person name="Gupta V."/>
            <person name="Singh P.K."/>
            <person name="Korpole S."/>
            <person name="Tanuku N.R.S."/>
            <person name="Pinnaka A.K."/>
        </authorList>
    </citation>
    <scope>NUCLEOTIDE SEQUENCE [LARGE SCALE GENOMIC DNA]</scope>
    <source>
        <strain evidence="1 2">KCTC 33872</strain>
    </source>
</reference>
<dbReference type="AlphaFoldDB" id="A0A7X2V4X6"/>
<name>A0A7X2V4X6_9BACI</name>
<proteinExistence type="predicted"/>
<dbReference type="RefSeq" id="WP_155112082.1">
    <property type="nucleotide sequence ID" value="NZ_WMIB01000007.1"/>
</dbReference>
<dbReference type="OrthoDB" id="2990422at2"/>
<accession>A0A7X2V4X6</accession>
<protein>
    <submittedName>
        <fullName evidence="1">Uncharacterized protein</fullName>
    </submittedName>
</protein>
<keyword evidence="2" id="KW-1185">Reference proteome</keyword>
<dbReference type="EMBL" id="WMIB01000007">
    <property type="protein sequence ID" value="MTH53549.1"/>
    <property type="molecule type" value="Genomic_DNA"/>
</dbReference>
<dbReference type="Proteomes" id="UP000434639">
    <property type="component" value="Unassembled WGS sequence"/>
</dbReference>
<comment type="caution">
    <text evidence="1">The sequence shown here is derived from an EMBL/GenBank/DDBJ whole genome shotgun (WGS) entry which is preliminary data.</text>
</comment>
<evidence type="ECO:0000313" key="2">
    <source>
        <dbReference type="Proteomes" id="UP000434639"/>
    </source>
</evidence>
<gene>
    <name evidence="1" type="ORF">GKZ89_09055</name>
</gene>
<dbReference type="InterPro" id="IPR047670">
    <property type="entry name" value="YfjT-like"/>
</dbReference>
<dbReference type="NCBIfam" id="NF040878">
    <property type="entry name" value="SE1561_fam"/>
    <property type="match status" value="1"/>
</dbReference>
<organism evidence="1 2">
    <name type="scientific">Metabacillus mangrovi</name>
    <dbReference type="NCBI Taxonomy" id="1491830"/>
    <lineage>
        <taxon>Bacteria</taxon>
        <taxon>Bacillati</taxon>
        <taxon>Bacillota</taxon>
        <taxon>Bacilli</taxon>
        <taxon>Bacillales</taxon>
        <taxon>Bacillaceae</taxon>
        <taxon>Metabacillus</taxon>
    </lineage>
</organism>
<sequence length="69" mass="8245">MGNASKDKDSQINYLKNRLNMFMEVIDSMDPESTDVEDVDRLISMLDDLEVKFDRFKKDWDKEETEDHQ</sequence>